<organism evidence="1 2">
    <name type="scientific">Trifolium medium</name>
    <dbReference type="NCBI Taxonomy" id="97028"/>
    <lineage>
        <taxon>Eukaryota</taxon>
        <taxon>Viridiplantae</taxon>
        <taxon>Streptophyta</taxon>
        <taxon>Embryophyta</taxon>
        <taxon>Tracheophyta</taxon>
        <taxon>Spermatophyta</taxon>
        <taxon>Magnoliopsida</taxon>
        <taxon>eudicotyledons</taxon>
        <taxon>Gunneridae</taxon>
        <taxon>Pentapetalae</taxon>
        <taxon>rosids</taxon>
        <taxon>fabids</taxon>
        <taxon>Fabales</taxon>
        <taxon>Fabaceae</taxon>
        <taxon>Papilionoideae</taxon>
        <taxon>50 kb inversion clade</taxon>
        <taxon>NPAAA clade</taxon>
        <taxon>Hologalegina</taxon>
        <taxon>IRL clade</taxon>
        <taxon>Trifolieae</taxon>
        <taxon>Trifolium</taxon>
    </lineage>
</organism>
<feature type="non-terminal residue" evidence="1">
    <location>
        <position position="1"/>
    </location>
</feature>
<comment type="caution">
    <text evidence="1">The sequence shown here is derived from an EMBL/GenBank/DDBJ whole genome shotgun (WGS) entry which is preliminary data.</text>
</comment>
<sequence length="37" mass="4041">YNPLSGGAIAAQRRFAGHSPLRVVVRFDETVLLFPQG</sequence>
<dbReference type="EMBL" id="LXQA011336757">
    <property type="protein sequence ID" value="MCI93718.1"/>
    <property type="molecule type" value="Genomic_DNA"/>
</dbReference>
<keyword evidence="2" id="KW-1185">Reference proteome</keyword>
<reference evidence="1 2" key="1">
    <citation type="journal article" date="2018" name="Front. Plant Sci.">
        <title>Red Clover (Trifolium pratense) and Zigzag Clover (T. medium) - A Picture of Genomic Similarities and Differences.</title>
        <authorList>
            <person name="Dluhosova J."/>
            <person name="Istvanek J."/>
            <person name="Nedelnik J."/>
            <person name="Repkova J."/>
        </authorList>
    </citation>
    <scope>NUCLEOTIDE SEQUENCE [LARGE SCALE GENOMIC DNA]</scope>
    <source>
        <strain evidence="2">cv. 10/8</strain>
        <tissue evidence="1">Leaf</tissue>
    </source>
</reference>
<evidence type="ECO:0000313" key="2">
    <source>
        <dbReference type="Proteomes" id="UP000265520"/>
    </source>
</evidence>
<accession>A0A392VZB0</accession>
<dbReference type="Proteomes" id="UP000265520">
    <property type="component" value="Unassembled WGS sequence"/>
</dbReference>
<proteinExistence type="predicted"/>
<dbReference type="AlphaFoldDB" id="A0A392VZB0"/>
<protein>
    <submittedName>
        <fullName evidence="1">Uncharacterized protein</fullName>
    </submittedName>
</protein>
<name>A0A392VZB0_9FABA</name>
<evidence type="ECO:0000313" key="1">
    <source>
        <dbReference type="EMBL" id="MCI93718.1"/>
    </source>
</evidence>